<reference evidence="16" key="2">
    <citation type="submission" date="2020-05" db="UniProtKB">
        <authorList>
            <consortium name="EnsemblMetazoa"/>
        </authorList>
    </citation>
    <scope>IDENTIFICATION</scope>
    <source>
        <strain evidence="16">WRAIR2</strain>
    </source>
</reference>
<dbReference type="GO" id="GO:0006260">
    <property type="term" value="P:DNA replication"/>
    <property type="evidence" value="ECO:0007669"/>
    <property type="project" value="InterPro"/>
</dbReference>
<feature type="compositionally biased region" description="Acidic residues" evidence="12">
    <location>
        <begin position="1"/>
        <end position="12"/>
    </location>
</feature>
<evidence type="ECO:0000256" key="7">
    <source>
        <dbReference type="ARBA" id="ARBA00023125"/>
    </source>
</evidence>
<dbReference type="Pfam" id="PF00570">
    <property type="entry name" value="HRDC"/>
    <property type="match status" value="1"/>
</dbReference>
<dbReference type="Pfam" id="PF16124">
    <property type="entry name" value="RecQ_Zn_bind"/>
    <property type="match status" value="1"/>
</dbReference>
<dbReference type="SMART" id="SM00490">
    <property type="entry name" value="HELICc"/>
    <property type="match status" value="1"/>
</dbReference>
<dbReference type="GO" id="GO:0005737">
    <property type="term" value="C:cytoplasm"/>
    <property type="evidence" value="ECO:0007669"/>
    <property type="project" value="TreeGrafter"/>
</dbReference>
<dbReference type="PANTHER" id="PTHR13710:SF120">
    <property type="entry name" value="BIFUNCTIONAL 3'-5' EXONUCLEASE_ATP-DEPENDENT HELICASE WRN"/>
    <property type="match status" value="1"/>
</dbReference>
<dbReference type="InterPro" id="IPR029491">
    <property type="entry name" value="Helicase_HTH"/>
</dbReference>
<evidence type="ECO:0000256" key="3">
    <source>
        <dbReference type="ARBA" id="ARBA00022741"/>
    </source>
</evidence>
<dbReference type="InterPro" id="IPR011545">
    <property type="entry name" value="DEAD/DEAH_box_helicase_dom"/>
</dbReference>
<dbReference type="CDD" id="cd18794">
    <property type="entry name" value="SF2_C_RecQ"/>
    <property type="match status" value="1"/>
</dbReference>
<reference evidence="17" key="1">
    <citation type="submission" date="2013-03" db="EMBL/GenBank/DDBJ databases">
        <title>The Genome Sequence of Anopheles dirus WRAIR2.</title>
        <authorList>
            <consortium name="The Broad Institute Genomics Platform"/>
            <person name="Neafsey D.E."/>
            <person name="Walton C."/>
            <person name="Walker B."/>
            <person name="Young S.K."/>
            <person name="Zeng Q."/>
            <person name="Gargeya S."/>
            <person name="Fitzgerald M."/>
            <person name="Haas B."/>
            <person name="Abouelleil A."/>
            <person name="Allen A.W."/>
            <person name="Alvarado L."/>
            <person name="Arachchi H.M."/>
            <person name="Berlin A.M."/>
            <person name="Chapman S.B."/>
            <person name="Gainer-Dewar J."/>
            <person name="Goldberg J."/>
            <person name="Griggs A."/>
            <person name="Gujja S."/>
            <person name="Hansen M."/>
            <person name="Howarth C."/>
            <person name="Imamovic A."/>
            <person name="Ireland A."/>
            <person name="Larimer J."/>
            <person name="McCowan C."/>
            <person name="Murphy C."/>
            <person name="Pearson M."/>
            <person name="Poon T.W."/>
            <person name="Priest M."/>
            <person name="Roberts A."/>
            <person name="Saif S."/>
            <person name="Shea T."/>
            <person name="Sisk P."/>
            <person name="Sykes S."/>
            <person name="Wortman J."/>
            <person name="Nusbaum C."/>
            <person name="Birren B."/>
        </authorList>
    </citation>
    <scope>NUCLEOTIDE SEQUENCE [LARGE SCALE GENOMIC DNA]</scope>
    <source>
        <strain evidence="17">WRAIR2</strain>
    </source>
</reference>
<evidence type="ECO:0000256" key="8">
    <source>
        <dbReference type="ARBA" id="ARBA00023235"/>
    </source>
</evidence>
<dbReference type="Proteomes" id="UP000075884">
    <property type="component" value="Unassembled WGS sequence"/>
</dbReference>
<protein>
    <recommendedName>
        <fullName evidence="10">DNA 3'-5' helicase</fullName>
        <ecNumber evidence="10">5.6.2.4</ecNumber>
    </recommendedName>
</protein>
<keyword evidence="6" id="KW-0067">ATP-binding</keyword>
<dbReference type="InterPro" id="IPR018982">
    <property type="entry name" value="RQC_domain"/>
</dbReference>
<dbReference type="PROSITE" id="PS50967">
    <property type="entry name" value="HRDC"/>
    <property type="match status" value="1"/>
</dbReference>
<keyword evidence="7" id="KW-0238">DNA-binding</keyword>
<feature type="region of interest" description="Disordered" evidence="12">
    <location>
        <begin position="904"/>
        <end position="1048"/>
    </location>
</feature>
<dbReference type="GO" id="GO:0000724">
    <property type="term" value="P:double-strand break repair via homologous recombination"/>
    <property type="evidence" value="ECO:0007669"/>
    <property type="project" value="TreeGrafter"/>
</dbReference>
<dbReference type="STRING" id="7168.A0A182NL71"/>
<organism evidence="16 17">
    <name type="scientific">Anopheles dirus</name>
    <dbReference type="NCBI Taxonomy" id="7168"/>
    <lineage>
        <taxon>Eukaryota</taxon>
        <taxon>Metazoa</taxon>
        <taxon>Ecdysozoa</taxon>
        <taxon>Arthropoda</taxon>
        <taxon>Hexapoda</taxon>
        <taxon>Insecta</taxon>
        <taxon>Pterygota</taxon>
        <taxon>Neoptera</taxon>
        <taxon>Endopterygota</taxon>
        <taxon>Diptera</taxon>
        <taxon>Nematocera</taxon>
        <taxon>Culicoidea</taxon>
        <taxon>Culicidae</taxon>
        <taxon>Anophelinae</taxon>
        <taxon>Anopheles</taxon>
    </lineage>
</organism>
<dbReference type="GO" id="GO:0016787">
    <property type="term" value="F:hydrolase activity"/>
    <property type="evidence" value="ECO:0007669"/>
    <property type="project" value="UniProtKB-KW"/>
</dbReference>
<feature type="compositionally biased region" description="Basic and acidic residues" evidence="12">
    <location>
        <begin position="946"/>
        <end position="955"/>
    </location>
</feature>
<feature type="domain" description="Helicase C-terminal" evidence="15">
    <location>
        <begin position="241"/>
        <end position="390"/>
    </location>
</feature>
<evidence type="ECO:0000256" key="12">
    <source>
        <dbReference type="SAM" id="MobiDB-lite"/>
    </source>
</evidence>
<dbReference type="Gene3D" id="1.10.10.10">
    <property type="entry name" value="Winged helix-like DNA-binding domain superfamily/Winged helix DNA-binding domain"/>
    <property type="match status" value="1"/>
</dbReference>
<evidence type="ECO:0000256" key="11">
    <source>
        <dbReference type="ARBA" id="ARBA00049360"/>
    </source>
</evidence>
<evidence type="ECO:0000256" key="9">
    <source>
        <dbReference type="ARBA" id="ARBA00034617"/>
    </source>
</evidence>
<dbReference type="VEuPathDB" id="VectorBase:ADIR008402"/>
<keyword evidence="17" id="KW-1185">Reference proteome</keyword>
<evidence type="ECO:0000256" key="1">
    <source>
        <dbReference type="ARBA" id="ARBA00001947"/>
    </source>
</evidence>
<evidence type="ECO:0000259" key="15">
    <source>
        <dbReference type="PROSITE" id="PS51194"/>
    </source>
</evidence>
<dbReference type="Gene3D" id="1.10.150.80">
    <property type="entry name" value="HRDC domain"/>
    <property type="match status" value="1"/>
</dbReference>
<evidence type="ECO:0000256" key="2">
    <source>
        <dbReference type="ARBA" id="ARBA00005446"/>
    </source>
</evidence>
<dbReference type="Gene3D" id="3.40.50.300">
    <property type="entry name" value="P-loop containing nucleotide triphosphate hydrolases"/>
    <property type="match status" value="2"/>
</dbReference>
<dbReference type="Pfam" id="PF14493">
    <property type="entry name" value="HTH_40"/>
    <property type="match status" value="1"/>
</dbReference>
<feature type="compositionally biased region" description="Basic and acidic residues" evidence="12">
    <location>
        <begin position="988"/>
        <end position="997"/>
    </location>
</feature>
<dbReference type="PANTHER" id="PTHR13710">
    <property type="entry name" value="DNA HELICASE RECQ FAMILY MEMBER"/>
    <property type="match status" value="1"/>
</dbReference>
<evidence type="ECO:0000259" key="14">
    <source>
        <dbReference type="PROSITE" id="PS51192"/>
    </source>
</evidence>
<feature type="domain" description="Helicase ATP-binding" evidence="14">
    <location>
        <begin position="49"/>
        <end position="215"/>
    </location>
</feature>
<dbReference type="GO" id="GO:0009378">
    <property type="term" value="F:four-way junction helicase activity"/>
    <property type="evidence" value="ECO:0007669"/>
    <property type="project" value="TreeGrafter"/>
</dbReference>
<dbReference type="InterPro" id="IPR010997">
    <property type="entry name" value="HRDC-like_sf"/>
</dbReference>
<dbReference type="Pfam" id="PF09382">
    <property type="entry name" value="RQC"/>
    <property type="match status" value="1"/>
</dbReference>
<dbReference type="Pfam" id="PF00270">
    <property type="entry name" value="DEAD"/>
    <property type="match status" value="1"/>
</dbReference>
<dbReference type="InterPro" id="IPR001650">
    <property type="entry name" value="Helicase_C-like"/>
</dbReference>
<dbReference type="GO" id="GO:0005694">
    <property type="term" value="C:chromosome"/>
    <property type="evidence" value="ECO:0007669"/>
    <property type="project" value="TreeGrafter"/>
</dbReference>
<comment type="similarity">
    <text evidence="2">Belongs to the helicase family. RecQ subfamily.</text>
</comment>
<dbReference type="SUPFAM" id="SSF46785">
    <property type="entry name" value="Winged helix' DNA-binding domain"/>
    <property type="match status" value="1"/>
</dbReference>
<dbReference type="InterPro" id="IPR014001">
    <property type="entry name" value="Helicase_ATP-bd"/>
</dbReference>
<feature type="region of interest" description="Disordered" evidence="12">
    <location>
        <begin position="1"/>
        <end position="21"/>
    </location>
</feature>
<sequence>MSNEDDWDDWPGVDDASQDATEPDPKCLAVLNAHFGHSSFRPMQWRIVHSIIAERRDNCVIMATGYGKSLTYQFPPVFLNRLAFVVSPLISLMEDQVLSLNVCNIPACLLGTAQRENLLPDIQAGAYRVVYLTPEYITGDAGQKLLQSVTQQLALVAIDEAHCLSKWGHDFRPAYRNLGLIRRTCPSVPILAVTATATPKVRDDIVRSLGLTNPQHLCTGFDRPNLEFIVRPKGVRGVLDDLKPLLVAANRDGSAIIYCLTRKQTDEIVELLRGINIECEGYHAGLSIKQRRSVHERFVRDQVQIVVATVAFGMGIDKPDVRLVVHYGASNDLESYYQGAGRAGRDGQPARCIMFWNRSDFKTHELLRSNLDGAVQNNLARLSDRMQEYLDTRDCRRRFILQYFEEELGREDNKSGDSAGSKRLRQPGKRCCDNCTHGGLAKDSERYEGIDAQGRYDFTADTEMLLQAVELFNGNSSLSLPILLLRGSKNKKLHERYYREPLFGKGKAKSEDWWKELGTLLEREGFLSRTKIPNMFNRFASIVHVQLASNGRRFLNSHSNDRKLLLKPTTEMFKSITVVASQAASSSDHRAPGFLPPSQKARQDITQELMEVLLTKRSELATAFECMPYMIASNAALYKMATRKPLNLTELKEAQLDGFSDAKVQKFGPEFLACIQQKLKLLPQATATTSTGTDDGAQKLGSSAGVSVSLFTVERKSPAEIATMRKLAISTVVSHLCDGIRAGVPFDQAELVRLDVGPDVYRTIAQRLPADFATCTLSSIKERCPPEITYNQIKVVLAWERQKKLNPAQEMKKEENDLSTAEKEPCVVVGSDEEKPADVSLHDMLNDGDDDVDGVFDLAERDWLEASKLMDEHGPTPPEKAASVSLEGCASNGVKVEPVEVIQPAAPTTDHNQKESAFGAKTDTRGSGRPVNLKRIMYDDDEEEGASDKEDKDMNLMRLPKQKTDTRGSGRPVNLKRIMYDDDEEEGASDKEDKDMNLMRLPKQKTDTRGSGRPVNLKRIMYDDDEEDDASDKEDKDMNLMRLPKRKA</sequence>
<name>A0A182NL71_9DIPT</name>
<dbReference type="GO" id="GO:0005524">
    <property type="term" value="F:ATP binding"/>
    <property type="evidence" value="ECO:0007669"/>
    <property type="project" value="UniProtKB-KW"/>
</dbReference>
<dbReference type="EnsemblMetazoa" id="ADIR008402-RA">
    <property type="protein sequence ID" value="ADIR008402-PA"/>
    <property type="gene ID" value="ADIR008402"/>
</dbReference>
<dbReference type="SMART" id="SM00956">
    <property type="entry name" value="RQC"/>
    <property type="match status" value="1"/>
</dbReference>
<dbReference type="GO" id="GO:0043138">
    <property type="term" value="F:3'-5' DNA helicase activity"/>
    <property type="evidence" value="ECO:0007669"/>
    <property type="project" value="UniProtKB-EC"/>
</dbReference>
<dbReference type="GO" id="GO:0005654">
    <property type="term" value="C:nucleoplasm"/>
    <property type="evidence" value="ECO:0007669"/>
    <property type="project" value="TreeGrafter"/>
</dbReference>
<dbReference type="InterPro" id="IPR036390">
    <property type="entry name" value="WH_DNA-bd_sf"/>
</dbReference>
<comment type="cofactor">
    <cofactor evidence="1">
        <name>Zn(2+)</name>
        <dbReference type="ChEBI" id="CHEBI:29105"/>
    </cofactor>
</comment>
<dbReference type="InterPro" id="IPR044876">
    <property type="entry name" value="HRDC_dom_sf"/>
</dbReference>
<feature type="compositionally biased region" description="Acidic residues" evidence="12">
    <location>
        <begin position="1023"/>
        <end position="1032"/>
    </location>
</feature>
<dbReference type="GO" id="GO:0003677">
    <property type="term" value="F:DNA binding"/>
    <property type="evidence" value="ECO:0007669"/>
    <property type="project" value="UniProtKB-KW"/>
</dbReference>
<dbReference type="PROSITE" id="PS51192">
    <property type="entry name" value="HELICASE_ATP_BIND_1"/>
    <property type="match status" value="1"/>
</dbReference>
<accession>A0A182NL71</accession>
<comment type="catalytic activity">
    <reaction evidence="11">
        <text>ATP + H2O = ADP + phosphate + H(+)</text>
        <dbReference type="Rhea" id="RHEA:13065"/>
        <dbReference type="ChEBI" id="CHEBI:15377"/>
        <dbReference type="ChEBI" id="CHEBI:15378"/>
        <dbReference type="ChEBI" id="CHEBI:30616"/>
        <dbReference type="ChEBI" id="CHEBI:43474"/>
        <dbReference type="ChEBI" id="CHEBI:456216"/>
    </reaction>
</comment>
<dbReference type="InterPro" id="IPR004589">
    <property type="entry name" value="DNA_helicase_ATP-dep_RecQ"/>
</dbReference>
<dbReference type="InterPro" id="IPR032284">
    <property type="entry name" value="RecQ_Zn-bd"/>
</dbReference>
<comment type="catalytic activity">
    <reaction evidence="9">
        <text>Couples ATP hydrolysis with the unwinding of duplex DNA by translocating in the 3'-5' direction.</text>
        <dbReference type="EC" id="5.6.2.4"/>
    </reaction>
</comment>
<evidence type="ECO:0000256" key="5">
    <source>
        <dbReference type="ARBA" id="ARBA00022806"/>
    </source>
</evidence>
<keyword evidence="3" id="KW-0547">Nucleotide-binding</keyword>
<dbReference type="PROSITE" id="PS51194">
    <property type="entry name" value="HELICASE_CTER"/>
    <property type="match status" value="1"/>
</dbReference>
<dbReference type="AlphaFoldDB" id="A0A182NL71"/>
<evidence type="ECO:0000256" key="6">
    <source>
        <dbReference type="ARBA" id="ARBA00022840"/>
    </source>
</evidence>
<feature type="domain" description="HRDC" evidence="13">
    <location>
        <begin position="603"/>
        <end position="685"/>
    </location>
</feature>
<dbReference type="NCBIfam" id="TIGR00614">
    <property type="entry name" value="recQ_fam"/>
    <property type="match status" value="1"/>
</dbReference>
<dbReference type="SMART" id="SM00487">
    <property type="entry name" value="DEXDc"/>
    <property type="match status" value="1"/>
</dbReference>
<proteinExistence type="inferred from homology"/>
<evidence type="ECO:0000313" key="17">
    <source>
        <dbReference type="Proteomes" id="UP000075884"/>
    </source>
</evidence>
<dbReference type="SUPFAM" id="SSF47819">
    <property type="entry name" value="HRDC-like"/>
    <property type="match status" value="1"/>
</dbReference>
<dbReference type="InterPro" id="IPR027417">
    <property type="entry name" value="P-loop_NTPase"/>
</dbReference>
<dbReference type="GO" id="GO:0000723">
    <property type="term" value="P:telomere maintenance"/>
    <property type="evidence" value="ECO:0007669"/>
    <property type="project" value="TreeGrafter"/>
</dbReference>
<dbReference type="SUPFAM" id="SSF52540">
    <property type="entry name" value="P-loop containing nucleoside triphosphate hydrolases"/>
    <property type="match status" value="1"/>
</dbReference>
<keyword evidence="5" id="KW-0347">Helicase</keyword>
<dbReference type="InterPro" id="IPR002121">
    <property type="entry name" value="HRDC_dom"/>
</dbReference>
<keyword evidence="4" id="KW-0378">Hydrolase</keyword>
<dbReference type="InterPro" id="IPR036388">
    <property type="entry name" value="WH-like_DNA-bd_sf"/>
</dbReference>
<dbReference type="FunFam" id="3.40.50.300:FF:001389">
    <property type="entry name" value="ATP-dependent DNA helicase RecQ"/>
    <property type="match status" value="1"/>
</dbReference>
<evidence type="ECO:0000256" key="4">
    <source>
        <dbReference type="ARBA" id="ARBA00022801"/>
    </source>
</evidence>
<evidence type="ECO:0000313" key="16">
    <source>
        <dbReference type="EnsemblMetazoa" id="ADIR008402-PA"/>
    </source>
</evidence>
<evidence type="ECO:0000256" key="10">
    <source>
        <dbReference type="ARBA" id="ARBA00034808"/>
    </source>
</evidence>
<dbReference type="Pfam" id="PF00271">
    <property type="entry name" value="Helicase_C"/>
    <property type="match status" value="1"/>
</dbReference>
<dbReference type="EC" id="5.6.2.4" evidence="10"/>
<dbReference type="SMART" id="SM00341">
    <property type="entry name" value="HRDC"/>
    <property type="match status" value="1"/>
</dbReference>
<evidence type="ECO:0000259" key="13">
    <source>
        <dbReference type="PROSITE" id="PS50967"/>
    </source>
</evidence>
<keyword evidence="8" id="KW-0413">Isomerase</keyword>